<reference evidence="1" key="1">
    <citation type="submission" date="2014-11" db="EMBL/GenBank/DDBJ databases">
        <authorList>
            <person name="Amaro Gonzalez C."/>
        </authorList>
    </citation>
    <scope>NUCLEOTIDE SEQUENCE</scope>
</reference>
<dbReference type="AlphaFoldDB" id="A0A0E9S1B3"/>
<organism evidence="1">
    <name type="scientific">Anguilla anguilla</name>
    <name type="common">European freshwater eel</name>
    <name type="synonym">Muraena anguilla</name>
    <dbReference type="NCBI Taxonomy" id="7936"/>
    <lineage>
        <taxon>Eukaryota</taxon>
        <taxon>Metazoa</taxon>
        <taxon>Chordata</taxon>
        <taxon>Craniata</taxon>
        <taxon>Vertebrata</taxon>
        <taxon>Euteleostomi</taxon>
        <taxon>Actinopterygii</taxon>
        <taxon>Neopterygii</taxon>
        <taxon>Teleostei</taxon>
        <taxon>Anguilliformes</taxon>
        <taxon>Anguillidae</taxon>
        <taxon>Anguilla</taxon>
    </lineage>
</organism>
<accession>A0A0E9S1B3</accession>
<protein>
    <submittedName>
        <fullName evidence="1">Uncharacterized protein</fullName>
    </submittedName>
</protein>
<reference evidence="1" key="2">
    <citation type="journal article" date="2015" name="Fish Shellfish Immunol.">
        <title>Early steps in the European eel (Anguilla anguilla)-Vibrio vulnificus interaction in the gills: Role of the RtxA13 toxin.</title>
        <authorList>
            <person name="Callol A."/>
            <person name="Pajuelo D."/>
            <person name="Ebbesson L."/>
            <person name="Teles M."/>
            <person name="MacKenzie S."/>
            <person name="Amaro C."/>
        </authorList>
    </citation>
    <scope>NUCLEOTIDE SEQUENCE</scope>
</reference>
<proteinExistence type="predicted"/>
<evidence type="ECO:0000313" key="1">
    <source>
        <dbReference type="EMBL" id="JAH34992.1"/>
    </source>
</evidence>
<dbReference type="EMBL" id="GBXM01073585">
    <property type="protein sequence ID" value="JAH34992.1"/>
    <property type="molecule type" value="Transcribed_RNA"/>
</dbReference>
<sequence length="49" mass="5726">MRDRTKAVMHKALTALCKQTVTRFPPMKCLPEFSQSTPHITKKKTYVYI</sequence>
<name>A0A0E9S1B3_ANGAN</name>